<accession>A0A0A9E4W2</accession>
<organism evidence="1">
    <name type="scientific">Arundo donax</name>
    <name type="common">Giant reed</name>
    <name type="synonym">Donax arundinaceus</name>
    <dbReference type="NCBI Taxonomy" id="35708"/>
    <lineage>
        <taxon>Eukaryota</taxon>
        <taxon>Viridiplantae</taxon>
        <taxon>Streptophyta</taxon>
        <taxon>Embryophyta</taxon>
        <taxon>Tracheophyta</taxon>
        <taxon>Spermatophyta</taxon>
        <taxon>Magnoliopsida</taxon>
        <taxon>Liliopsida</taxon>
        <taxon>Poales</taxon>
        <taxon>Poaceae</taxon>
        <taxon>PACMAD clade</taxon>
        <taxon>Arundinoideae</taxon>
        <taxon>Arundineae</taxon>
        <taxon>Arundo</taxon>
    </lineage>
</organism>
<reference evidence="1" key="1">
    <citation type="submission" date="2014-09" db="EMBL/GenBank/DDBJ databases">
        <authorList>
            <person name="Magalhaes I.L.F."/>
            <person name="Oliveira U."/>
            <person name="Santos F.R."/>
            <person name="Vidigal T.H.D.A."/>
            <person name="Brescovit A.D."/>
            <person name="Santos A.J."/>
        </authorList>
    </citation>
    <scope>NUCLEOTIDE SEQUENCE</scope>
    <source>
        <tissue evidence="1">Shoot tissue taken approximately 20 cm above the soil surface</tissue>
    </source>
</reference>
<protein>
    <submittedName>
        <fullName evidence="1">Uncharacterized protein</fullName>
    </submittedName>
</protein>
<evidence type="ECO:0000313" key="1">
    <source>
        <dbReference type="EMBL" id="JAD91017.1"/>
    </source>
</evidence>
<proteinExistence type="predicted"/>
<dbReference type="AlphaFoldDB" id="A0A0A9E4W2"/>
<sequence length="77" mass="8928">MTRCAHWRQTLEDAFMSFFSIFEKLQGITCIISSSKFCQNFYTLISCLGFLNLSSRDITCFWACNFRPISILNISLP</sequence>
<reference evidence="1" key="2">
    <citation type="journal article" date="2015" name="Data Brief">
        <title>Shoot transcriptome of the giant reed, Arundo donax.</title>
        <authorList>
            <person name="Barrero R.A."/>
            <person name="Guerrero F.D."/>
            <person name="Moolhuijzen P."/>
            <person name="Goolsby J.A."/>
            <person name="Tidwell J."/>
            <person name="Bellgard S.E."/>
            <person name="Bellgard M.I."/>
        </authorList>
    </citation>
    <scope>NUCLEOTIDE SEQUENCE</scope>
    <source>
        <tissue evidence="1">Shoot tissue taken approximately 20 cm above the soil surface</tissue>
    </source>
</reference>
<name>A0A0A9E4W2_ARUDO</name>
<dbReference type="EMBL" id="GBRH01206878">
    <property type="protein sequence ID" value="JAD91017.1"/>
    <property type="molecule type" value="Transcribed_RNA"/>
</dbReference>